<dbReference type="AlphaFoldDB" id="N1PBK2"/>
<reference evidence="1 2" key="2">
    <citation type="journal article" date="2012" name="PLoS Pathog.">
        <title>Diverse lifestyles and strategies of plant pathogenesis encoded in the genomes of eighteen Dothideomycetes fungi.</title>
        <authorList>
            <person name="Ohm R.A."/>
            <person name="Feau N."/>
            <person name="Henrissat B."/>
            <person name="Schoch C.L."/>
            <person name="Horwitz B.A."/>
            <person name="Barry K.W."/>
            <person name="Condon B.J."/>
            <person name="Copeland A.C."/>
            <person name="Dhillon B."/>
            <person name="Glaser F."/>
            <person name="Hesse C.N."/>
            <person name="Kosti I."/>
            <person name="LaButti K."/>
            <person name="Lindquist E.A."/>
            <person name="Lucas S."/>
            <person name="Salamov A.A."/>
            <person name="Bradshaw R.E."/>
            <person name="Ciuffetti L."/>
            <person name="Hamelin R.C."/>
            <person name="Kema G.H.J."/>
            <person name="Lawrence C."/>
            <person name="Scott J.A."/>
            <person name="Spatafora J.W."/>
            <person name="Turgeon B.G."/>
            <person name="de Wit P.J.G.M."/>
            <person name="Zhong S."/>
            <person name="Goodwin S.B."/>
            <person name="Grigoriev I.V."/>
        </authorList>
    </citation>
    <scope>NUCLEOTIDE SEQUENCE [LARGE SCALE GENOMIC DNA]</scope>
    <source>
        <strain evidence="2">NZE10 / CBS 128990</strain>
    </source>
</reference>
<accession>N1PBK2</accession>
<organism evidence="1 2">
    <name type="scientific">Dothistroma septosporum (strain NZE10 / CBS 128990)</name>
    <name type="common">Red band needle blight fungus</name>
    <name type="synonym">Mycosphaerella pini</name>
    <dbReference type="NCBI Taxonomy" id="675120"/>
    <lineage>
        <taxon>Eukaryota</taxon>
        <taxon>Fungi</taxon>
        <taxon>Dikarya</taxon>
        <taxon>Ascomycota</taxon>
        <taxon>Pezizomycotina</taxon>
        <taxon>Dothideomycetes</taxon>
        <taxon>Dothideomycetidae</taxon>
        <taxon>Mycosphaerellales</taxon>
        <taxon>Mycosphaerellaceae</taxon>
        <taxon>Dothistroma</taxon>
    </lineage>
</organism>
<dbReference type="HOGENOM" id="CLU_1547545_0_0_1"/>
<evidence type="ECO:0000313" key="2">
    <source>
        <dbReference type="Proteomes" id="UP000016933"/>
    </source>
</evidence>
<reference evidence="2" key="1">
    <citation type="journal article" date="2012" name="PLoS Genet.">
        <title>The genomes of the fungal plant pathogens Cladosporium fulvum and Dothistroma septosporum reveal adaptation to different hosts and lifestyles but also signatures of common ancestry.</title>
        <authorList>
            <person name="de Wit P.J.G.M."/>
            <person name="van der Burgt A."/>
            <person name="Oekmen B."/>
            <person name="Stergiopoulos I."/>
            <person name="Abd-Elsalam K.A."/>
            <person name="Aerts A.L."/>
            <person name="Bahkali A.H."/>
            <person name="Beenen H.G."/>
            <person name="Chettri P."/>
            <person name="Cox M.P."/>
            <person name="Datema E."/>
            <person name="de Vries R.P."/>
            <person name="Dhillon B."/>
            <person name="Ganley A.R."/>
            <person name="Griffiths S.A."/>
            <person name="Guo Y."/>
            <person name="Hamelin R.C."/>
            <person name="Henrissat B."/>
            <person name="Kabir M.S."/>
            <person name="Jashni M.K."/>
            <person name="Kema G."/>
            <person name="Klaubauf S."/>
            <person name="Lapidus A."/>
            <person name="Levasseur A."/>
            <person name="Lindquist E."/>
            <person name="Mehrabi R."/>
            <person name="Ohm R.A."/>
            <person name="Owen T.J."/>
            <person name="Salamov A."/>
            <person name="Schwelm A."/>
            <person name="Schijlen E."/>
            <person name="Sun H."/>
            <person name="van den Burg H.A."/>
            <person name="van Ham R.C.H.J."/>
            <person name="Zhang S."/>
            <person name="Goodwin S.B."/>
            <person name="Grigoriev I.V."/>
            <person name="Collemare J."/>
            <person name="Bradshaw R.E."/>
        </authorList>
    </citation>
    <scope>NUCLEOTIDE SEQUENCE [LARGE SCALE GENOMIC DNA]</scope>
    <source>
        <strain evidence="2">NZE10 / CBS 128990</strain>
    </source>
</reference>
<keyword evidence="2" id="KW-1185">Reference proteome</keyword>
<evidence type="ECO:0000313" key="1">
    <source>
        <dbReference type="EMBL" id="EME38442.1"/>
    </source>
</evidence>
<proteinExistence type="predicted"/>
<sequence length="173" mass="18732">MLVLKTNIAMPVNLITGGSSNVCDLVDEILWETAEAESIQPGFAKAECALSIVAKYIDDCFCATAAESDLSTKNRALLHPQHGKRQTKLEDEVRPDSDSARQTLIKALHLTPAEGTSQEAFISVAGSQVDLTSATLTGRDREYRDATLKAFRGCSDKLKAGTLTKEDLDEAFL</sequence>
<dbReference type="EMBL" id="KB446547">
    <property type="protein sequence ID" value="EME38442.1"/>
    <property type="molecule type" value="Genomic_DNA"/>
</dbReference>
<gene>
    <name evidence="1" type="ORF">DOTSEDRAFT_48659</name>
</gene>
<name>N1PBK2_DOTSN</name>
<dbReference type="Proteomes" id="UP000016933">
    <property type="component" value="Unassembled WGS sequence"/>
</dbReference>
<protein>
    <submittedName>
        <fullName evidence="1">Uncharacterized protein</fullName>
    </submittedName>
</protein>